<dbReference type="EMBL" id="VIEB01000599">
    <property type="protein sequence ID" value="TQD85391.1"/>
    <property type="molecule type" value="Genomic_DNA"/>
</dbReference>
<sequence>MLSSNKYQASPSDTSSPFLGHSIADNIVRSRRLIRWPSHPLRGVARFLRRASSRWMMLQESSVRVREAAAEQVEDCQSDWAYSRSIIVLDLLWNVGLLGISVEVLSLSWKDEPSVPLRT</sequence>
<feature type="region of interest" description="Disordered" evidence="1">
    <location>
        <begin position="1"/>
        <end position="20"/>
    </location>
</feature>
<protein>
    <submittedName>
        <fullName evidence="2">Uncharacterized protein</fullName>
    </submittedName>
</protein>
<comment type="caution">
    <text evidence="2">The sequence shown here is derived from an EMBL/GenBank/DDBJ whole genome shotgun (WGS) entry which is preliminary data.</text>
</comment>
<proteinExistence type="predicted"/>
<dbReference type="AlphaFoldDB" id="A0A540LFZ5"/>
<evidence type="ECO:0000256" key="1">
    <source>
        <dbReference type="SAM" id="MobiDB-lite"/>
    </source>
</evidence>
<name>A0A540LFZ5_MALBA</name>
<feature type="compositionally biased region" description="Polar residues" evidence="1">
    <location>
        <begin position="1"/>
        <end position="17"/>
    </location>
</feature>
<evidence type="ECO:0000313" key="2">
    <source>
        <dbReference type="EMBL" id="TQD85391.1"/>
    </source>
</evidence>
<gene>
    <name evidence="2" type="ORF">C1H46_029079</name>
</gene>
<dbReference type="STRING" id="106549.A0A540LFZ5"/>
<evidence type="ECO:0000313" key="3">
    <source>
        <dbReference type="Proteomes" id="UP000315295"/>
    </source>
</evidence>
<keyword evidence="3" id="KW-1185">Reference proteome</keyword>
<accession>A0A540LFZ5</accession>
<dbReference type="Proteomes" id="UP000315295">
    <property type="component" value="Unassembled WGS sequence"/>
</dbReference>
<reference evidence="2 3" key="1">
    <citation type="journal article" date="2019" name="G3 (Bethesda)">
        <title>Sequencing of a Wild Apple (Malus baccata) Genome Unravels the Differences Between Cultivated and Wild Apple Species Regarding Disease Resistance and Cold Tolerance.</title>
        <authorList>
            <person name="Chen X."/>
        </authorList>
    </citation>
    <scope>NUCLEOTIDE SEQUENCE [LARGE SCALE GENOMIC DNA]</scope>
    <source>
        <strain evidence="3">cv. Shandingzi</strain>
        <tissue evidence="2">Leaves</tissue>
    </source>
</reference>
<organism evidence="2 3">
    <name type="scientific">Malus baccata</name>
    <name type="common">Siberian crab apple</name>
    <name type="synonym">Pyrus baccata</name>
    <dbReference type="NCBI Taxonomy" id="106549"/>
    <lineage>
        <taxon>Eukaryota</taxon>
        <taxon>Viridiplantae</taxon>
        <taxon>Streptophyta</taxon>
        <taxon>Embryophyta</taxon>
        <taxon>Tracheophyta</taxon>
        <taxon>Spermatophyta</taxon>
        <taxon>Magnoliopsida</taxon>
        <taxon>eudicotyledons</taxon>
        <taxon>Gunneridae</taxon>
        <taxon>Pentapetalae</taxon>
        <taxon>rosids</taxon>
        <taxon>fabids</taxon>
        <taxon>Rosales</taxon>
        <taxon>Rosaceae</taxon>
        <taxon>Amygdaloideae</taxon>
        <taxon>Maleae</taxon>
        <taxon>Malus</taxon>
    </lineage>
</organism>